<evidence type="ECO:0000256" key="1">
    <source>
        <dbReference type="ARBA" id="ARBA00004828"/>
    </source>
</evidence>
<dbReference type="NCBIfam" id="TIGR00761">
    <property type="entry name" value="argB"/>
    <property type="match status" value="1"/>
</dbReference>
<dbReference type="FunFam" id="3.40.1160.10:FF:000004">
    <property type="entry name" value="Acetylglutamate kinase"/>
    <property type="match status" value="1"/>
</dbReference>
<evidence type="ECO:0000256" key="6">
    <source>
        <dbReference type="ARBA" id="ARBA00022777"/>
    </source>
</evidence>
<sequence>MRAGENEKVRDDLEKALYYATKFANKVFVVKFSGEVLADKGIMDLVISDLITLKYEAGINVVVVHGGGKRITSIMDKFGLEPRFIDGLRVTDEDTLAVVQAVLSDFNQKIVWNINQKGGKAIGISAISGNLFRARKIHSDLGFVGSIEKVDSELVALFTRNEYIPVIYPIGADEEGTLLNINADHGASELACGMHAEKLIILTPVRGVLRDINDENSLIPTLTLSEAKSILDESFITEGMKPKIESCIAAVEHGVKSAHIIGLKTHAILQEVLTEKGSGTMITNLSFKKKALPKKQ</sequence>
<feature type="site" description="Transition state stabilizer" evidence="8">
    <location>
        <position position="243"/>
    </location>
</feature>
<dbReference type="InterPro" id="IPR004662">
    <property type="entry name" value="AcgluKinase_fam"/>
</dbReference>
<evidence type="ECO:0000256" key="7">
    <source>
        <dbReference type="ARBA" id="ARBA00022840"/>
    </source>
</evidence>
<keyword evidence="2 8" id="KW-0055">Arginine biosynthesis</keyword>
<feature type="site" description="Transition state stabilizer" evidence="8">
    <location>
        <position position="31"/>
    </location>
</feature>
<evidence type="ECO:0000256" key="3">
    <source>
        <dbReference type="ARBA" id="ARBA00022605"/>
    </source>
</evidence>
<feature type="binding site" evidence="8">
    <location>
        <position position="180"/>
    </location>
    <ligand>
        <name>substrate</name>
    </ligand>
</feature>
<name>A0A7G9YT39_9EURY</name>
<dbReference type="InterPro" id="IPR037528">
    <property type="entry name" value="ArgB"/>
</dbReference>
<gene>
    <name evidence="8 10" type="primary">argB</name>
    <name evidence="10" type="ORF">NIPIMIJO_00013</name>
</gene>
<keyword evidence="6 8" id="KW-0418">Kinase</keyword>
<dbReference type="PIRSF" id="PIRSF000728">
    <property type="entry name" value="NAGK"/>
    <property type="match status" value="1"/>
</dbReference>
<keyword evidence="4 8" id="KW-0808">Transferase</keyword>
<feature type="binding site" evidence="8">
    <location>
        <begin position="67"/>
        <end position="68"/>
    </location>
    <ligand>
        <name>substrate</name>
    </ligand>
</feature>
<dbReference type="GO" id="GO:0005737">
    <property type="term" value="C:cytoplasm"/>
    <property type="evidence" value="ECO:0007669"/>
    <property type="project" value="UniProtKB-SubCell"/>
</dbReference>
<comment type="catalytic activity">
    <reaction evidence="8">
        <text>N-acetyl-L-glutamate + ATP = N-acetyl-L-glutamyl 5-phosphate + ADP</text>
        <dbReference type="Rhea" id="RHEA:14629"/>
        <dbReference type="ChEBI" id="CHEBI:30616"/>
        <dbReference type="ChEBI" id="CHEBI:44337"/>
        <dbReference type="ChEBI" id="CHEBI:57936"/>
        <dbReference type="ChEBI" id="CHEBI:456216"/>
        <dbReference type="EC" id="2.7.2.8"/>
    </reaction>
</comment>
<dbReference type="Pfam" id="PF00696">
    <property type="entry name" value="AA_kinase"/>
    <property type="match status" value="1"/>
</dbReference>
<dbReference type="PANTHER" id="PTHR23342:SF0">
    <property type="entry name" value="N-ACETYLGLUTAMATE SYNTHASE, MITOCHONDRIAL"/>
    <property type="match status" value="1"/>
</dbReference>
<dbReference type="InterPro" id="IPR036393">
    <property type="entry name" value="AceGlu_kinase-like_sf"/>
</dbReference>
<dbReference type="GO" id="GO:0005524">
    <property type="term" value="F:ATP binding"/>
    <property type="evidence" value="ECO:0007669"/>
    <property type="project" value="UniProtKB-UniRule"/>
</dbReference>
<dbReference type="EC" id="2.7.2.8" evidence="8"/>
<comment type="similarity">
    <text evidence="8">Belongs to the acetylglutamate kinase family. ArgB subfamily.</text>
</comment>
<keyword evidence="3 8" id="KW-0028">Amino-acid biosynthesis</keyword>
<dbReference type="PANTHER" id="PTHR23342">
    <property type="entry name" value="N-ACETYLGLUTAMATE SYNTHASE"/>
    <property type="match status" value="1"/>
</dbReference>
<dbReference type="InterPro" id="IPR001057">
    <property type="entry name" value="Glu/AcGlu_kinase"/>
</dbReference>
<dbReference type="GO" id="GO:0003991">
    <property type="term" value="F:acetylglutamate kinase activity"/>
    <property type="evidence" value="ECO:0007669"/>
    <property type="project" value="UniProtKB-UniRule"/>
</dbReference>
<keyword evidence="7 8" id="KW-0067">ATP-binding</keyword>
<evidence type="ECO:0000256" key="5">
    <source>
        <dbReference type="ARBA" id="ARBA00022741"/>
    </source>
</evidence>
<evidence type="ECO:0000256" key="8">
    <source>
        <dbReference type="HAMAP-Rule" id="MF_00082"/>
    </source>
</evidence>
<reference evidence="10" key="1">
    <citation type="submission" date="2020-06" db="EMBL/GenBank/DDBJ databases">
        <title>Unique genomic features of the anaerobic methanotrophic archaea.</title>
        <authorList>
            <person name="Chadwick G.L."/>
            <person name="Skennerton C.T."/>
            <person name="Laso-Perez R."/>
            <person name="Leu A.O."/>
            <person name="Speth D.R."/>
            <person name="Yu H."/>
            <person name="Morgan-Lang C."/>
            <person name="Hatzenpichler R."/>
            <person name="Goudeau D."/>
            <person name="Malmstrom R."/>
            <person name="Brazelton W.J."/>
            <person name="Woyke T."/>
            <person name="Hallam S.J."/>
            <person name="Tyson G.W."/>
            <person name="Wegener G."/>
            <person name="Boetius A."/>
            <person name="Orphan V."/>
        </authorList>
    </citation>
    <scope>NUCLEOTIDE SEQUENCE</scope>
</reference>
<dbReference type="InterPro" id="IPR001048">
    <property type="entry name" value="Asp/Glu/Uridylate_kinase"/>
</dbReference>
<comment type="pathway">
    <text evidence="1 8">Amino-acid biosynthesis; L-arginine biosynthesis; N(2)-acetyl-L-ornithine from L-glutamate: step 2/4.</text>
</comment>
<comment type="subcellular location">
    <subcellularLocation>
        <location evidence="8">Cytoplasm</location>
    </subcellularLocation>
</comment>
<accession>A0A7G9YT39</accession>
<feature type="binding site" evidence="8">
    <location>
        <position position="89"/>
    </location>
    <ligand>
        <name>substrate</name>
    </ligand>
</feature>
<dbReference type="EMBL" id="MT631462">
    <property type="protein sequence ID" value="QNO51173.1"/>
    <property type="molecule type" value="Genomic_DNA"/>
</dbReference>
<protein>
    <recommendedName>
        <fullName evidence="8">Acetylglutamate kinase</fullName>
        <ecNumber evidence="8">2.7.2.8</ecNumber>
    </recommendedName>
    <alternativeName>
        <fullName evidence="8">N-acetyl-L-glutamate 5-phosphotransferase</fullName>
    </alternativeName>
    <alternativeName>
        <fullName evidence="8">NAG kinase</fullName>
        <shortName evidence="8">NAGK</shortName>
    </alternativeName>
</protein>
<evidence type="ECO:0000259" key="9">
    <source>
        <dbReference type="Pfam" id="PF00696"/>
    </source>
</evidence>
<keyword evidence="8" id="KW-0963">Cytoplasm</keyword>
<comment type="function">
    <text evidence="8">Catalyzes the ATP-dependent phosphorylation of N-acetyl-L-glutamate.</text>
</comment>
<evidence type="ECO:0000256" key="4">
    <source>
        <dbReference type="ARBA" id="ARBA00022679"/>
    </source>
</evidence>
<proteinExistence type="inferred from homology"/>
<dbReference type="Gene3D" id="3.40.1160.10">
    <property type="entry name" value="Acetylglutamate kinase-like"/>
    <property type="match status" value="1"/>
</dbReference>
<dbReference type="PRINTS" id="PR00474">
    <property type="entry name" value="GLU5KINASE"/>
</dbReference>
<dbReference type="SUPFAM" id="SSF53633">
    <property type="entry name" value="Carbamate kinase-like"/>
    <property type="match status" value="1"/>
</dbReference>
<dbReference type="UniPathway" id="UPA00068">
    <property type="reaction ID" value="UER00107"/>
</dbReference>
<evidence type="ECO:0000256" key="2">
    <source>
        <dbReference type="ARBA" id="ARBA00022571"/>
    </source>
</evidence>
<dbReference type="HAMAP" id="MF_00082">
    <property type="entry name" value="ArgB"/>
    <property type="match status" value="1"/>
</dbReference>
<organism evidence="10">
    <name type="scientific">Candidatus Methanophagaceae archaeon ANME-1 ERB6</name>
    <dbReference type="NCBI Taxonomy" id="2759912"/>
    <lineage>
        <taxon>Archaea</taxon>
        <taxon>Methanobacteriati</taxon>
        <taxon>Methanobacteriota</taxon>
        <taxon>Stenosarchaea group</taxon>
        <taxon>Methanomicrobia</taxon>
        <taxon>Candidatus Methanophagales</taxon>
        <taxon>Candidatus Methanophagaceae</taxon>
    </lineage>
</organism>
<dbReference type="GO" id="GO:0042450">
    <property type="term" value="P:L-arginine biosynthetic process via ornithine"/>
    <property type="evidence" value="ECO:0007669"/>
    <property type="project" value="UniProtKB-UniRule"/>
</dbReference>
<evidence type="ECO:0000313" key="10">
    <source>
        <dbReference type="EMBL" id="QNO51173.1"/>
    </source>
</evidence>
<dbReference type="AlphaFoldDB" id="A0A7G9YT39"/>
<keyword evidence="5 8" id="KW-0547">Nucleotide-binding</keyword>
<feature type="domain" description="Aspartate/glutamate/uridylate kinase" evidence="9">
    <location>
        <begin position="26"/>
        <end position="261"/>
    </location>
</feature>